<feature type="transmembrane region" description="Helical" evidence="6">
    <location>
        <begin position="12"/>
        <end position="34"/>
    </location>
</feature>
<dbReference type="Pfam" id="PF17201">
    <property type="entry name" value="Cache_3-Cache_2"/>
    <property type="match status" value="1"/>
</dbReference>
<keyword evidence="6" id="KW-0472">Membrane</keyword>
<protein>
    <submittedName>
        <fullName evidence="9">Methyl-accepting chemotaxis protein</fullName>
    </submittedName>
</protein>
<dbReference type="SMART" id="SM00304">
    <property type="entry name" value="HAMP"/>
    <property type="match status" value="2"/>
</dbReference>
<dbReference type="PROSITE" id="PS50111">
    <property type="entry name" value="CHEMOTAXIS_TRANSDUC_2"/>
    <property type="match status" value="1"/>
</dbReference>
<dbReference type="Gene3D" id="1.10.287.950">
    <property type="entry name" value="Methyl-accepting chemotaxis protein"/>
    <property type="match status" value="1"/>
</dbReference>
<dbReference type="PANTHER" id="PTHR32089:SF112">
    <property type="entry name" value="LYSOZYME-LIKE PROTEIN-RELATED"/>
    <property type="match status" value="1"/>
</dbReference>
<evidence type="ECO:0000259" key="8">
    <source>
        <dbReference type="PROSITE" id="PS50885"/>
    </source>
</evidence>
<organism evidence="9 10">
    <name type="scientific">Vibrio zhugei</name>
    <dbReference type="NCBI Taxonomy" id="2479546"/>
    <lineage>
        <taxon>Bacteria</taxon>
        <taxon>Pseudomonadati</taxon>
        <taxon>Pseudomonadota</taxon>
        <taxon>Gammaproteobacteria</taxon>
        <taxon>Vibrionales</taxon>
        <taxon>Vibrionaceae</taxon>
        <taxon>Vibrio</taxon>
    </lineage>
</organism>
<keyword evidence="2 4" id="KW-0807">Transducer</keyword>
<comment type="caution">
    <text evidence="9">The sequence shown here is derived from an EMBL/GenBank/DDBJ whole genome shotgun (WGS) entry which is preliminary data.</text>
</comment>
<dbReference type="InterPro" id="IPR004089">
    <property type="entry name" value="MCPsignal_dom"/>
</dbReference>
<comment type="subcellular location">
    <subcellularLocation>
        <location evidence="1">Cell inner membrane</location>
    </subcellularLocation>
</comment>
<dbReference type="InterPro" id="IPR029151">
    <property type="entry name" value="Sensor-like_sf"/>
</dbReference>
<feature type="region of interest" description="Disordered" evidence="5">
    <location>
        <begin position="408"/>
        <end position="427"/>
    </location>
</feature>
<reference evidence="10" key="1">
    <citation type="journal article" date="2019" name="Int. J. Syst. Evol. Microbiol.">
        <title>The Global Catalogue of Microorganisms (GCM) 10K type strain sequencing project: providing services to taxonomists for standard genome sequencing and annotation.</title>
        <authorList>
            <consortium name="The Broad Institute Genomics Platform"/>
            <consortium name="The Broad Institute Genome Sequencing Center for Infectious Disease"/>
            <person name="Wu L."/>
            <person name="Ma J."/>
        </authorList>
    </citation>
    <scope>NUCLEOTIDE SEQUENCE [LARGE SCALE GENOMIC DNA]</scope>
    <source>
        <strain evidence="10">KCTC 62784</strain>
    </source>
</reference>
<feature type="domain" description="Methyl-accepting transducer" evidence="7">
    <location>
        <begin position="407"/>
        <end position="643"/>
    </location>
</feature>
<dbReference type="InterPro" id="IPR033462">
    <property type="entry name" value="Cache_3-Cache_2"/>
</dbReference>
<keyword evidence="6" id="KW-0812">Transmembrane</keyword>
<name>A0ABV7CBF8_9VIBR</name>
<dbReference type="Proteomes" id="UP001595384">
    <property type="component" value="Unassembled WGS sequence"/>
</dbReference>
<keyword evidence="6" id="KW-1133">Transmembrane helix</keyword>
<dbReference type="EMBL" id="JBHRSE010000051">
    <property type="protein sequence ID" value="MFC3023720.1"/>
    <property type="molecule type" value="Genomic_DNA"/>
</dbReference>
<dbReference type="InterPro" id="IPR003660">
    <property type="entry name" value="HAMP_dom"/>
</dbReference>
<dbReference type="SUPFAM" id="SSF58104">
    <property type="entry name" value="Methyl-accepting chemotaxis protein (MCP) signaling domain"/>
    <property type="match status" value="1"/>
</dbReference>
<dbReference type="RefSeq" id="WP_123014491.1">
    <property type="nucleotide sequence ID" value="NZ_AP024912.1"/>
</dbReference>
<feature type="domain" description="HAMP" evidence="8">
    <location>
        <begin position="347"/>
        <end position="402"/>
    </location>
</feature>
<dbReference type="Gene3D" id="3.30.450.20">
    <property type="entry name" value="PAS domain"/>
    <property type="match status" value="1"/>
</dbReference>
<evidence type="ECO:0000256" key="2">
    <source>
        <dbReference type="ARBA" id="ARBA00023224"/>
    </source>
</evidence>
<proteinExistence type="inferred from homology"/>
<comment type="similarity">
    <text evidence="3">Belongs to the methyl-accepting chemotaxis (MCP) protein family.</text>
</comment>
<gene>
    <name evidence="9" type="ORF">ACFODT_07775</name>
</gene>
<dbReference type="SMART" id="SM00283">
    <property type="entry name" value="MA"/>
    <property type="match status" value="1"/>
</dbReference>
<dbReference type="PANTHER" id="PTHR32089">
    <property type="entry name" value="METHYL-ACCEPTING CHEMOTAXIS PROTEIN MCPB"/>
    <property type="match status" value="1"/>
</dbReference>
<keyword evidence="10" id="KW-1185">Reference proteome</keyword>
<dbReference type="SUPFAM" id="SSF103190">
    <property type="entry name" value="Sensory domain-like"/>
    <property type="match status" value="1"/>
</dbReference>
<evidence type="ECO:0000256" key="6">
    <source>
        <dbReference type="SAM" id="Phobius"/>
    </source>
</evidence>
<evidence type="ECO:0000313" key="9">
    <source>
        <dbReference type="EMBL" id="MFC3023720.1"/>
    </source>
</evidence>
<dbReference type="PROSITE" id="PS50885">
    <property type="entry name" value="HAMP"/>
    <property type="match status" value="1"/>
</dbReference>
<accession>A0ABV7CBF8</accession>
<evidence type="ECO:0000256" key="5">
    <source>
        <dbReference type="SAM" id="MobiDB-lite"/>
    </source>
</evidence>
<evidence type="ECO:0000313" key="10">
    <source>
        <dbReference type="Proteomes" id="UP001595384"/>
    </source>
</evidence>
<dbReference type="CDD" id="cd11386">
    <property type="entry name" value="MCP_signal"/>
    <property type="match status" value="1"/>
</dbReference>
<evidence type="ECO:0000259" key="7">
    <source>
        <dbReference type="PROSITE" id="PS50111"/>
    </source>
</evidence>
<evidence type="ECO:0000256" key="4">
    <source>
        <dbReference type="PROSITE-ProRule" id="PRU00284"/>
    </source>
</evidence>
<dbReference type="Pfam" id="PF00015">
    <property type="entry name" value="MCPsignal"/>
    <property type="match status" value="1"/>
</dbReference>
<evidence type="ECO:0000256" key="3">
    <source>
        <dbReference type="ARBA" id="ARBA00029447"/>
    </source>
</evidence>
<dbReference type="Pfam" id="PF00672">
    <property type="entry name" value="HAMP"/>
    <property type="match status" value="1"/>
</dbReference>
<evidence type="ECO:0000256" key="1">
    <source>
        <dbReference type="ARBA" id="ARBA00004533"/>
    </source>
</evidence>
<sequence>MFRFYRTQSVGFQLRLIMLLCLVCAFSAIATWVYRDADELLLSSALNEQQSRIEALAESLAGQFDAYLATSKKLESTFQNGYLHGLTPGSNTVTFNGEQVQDLIIDGKSVVGDYTLVDRFTRDTGAIATIFAPEGSDWLRVSTSLKNRANQRAVGTRLGTDHPAYSQLMAGQDYYAAVELFGKRYITYYSPMRNAQGKITAIIFIGLPIDTVAKNIFSSLSNIKWGKTGYTIVVDTAPNNLGHYLAAPDRVQSDTPIQDYIDSDNQKPFAHIFSQNNGTVVFPYSHGELSGEKYLVYVHVDGWDWKLLGGTFISEITEESNTLLTHILIVSTVVGLLSLAVISWFFTKLTRPLTQVSGYMEQLKSGNISLDLHATDEGAKNEVTRLRNSVVAMATRLRELVDDIKHTSNEVSHNADNVESDASENLKHSHAQQAQIEQMVAAIEEMATSAQEVATQVESIAENVRQADSNAQSGSRVVDSVRTEITALNAQLSDSSQAIEQVSIDSQNIQTVTSMIDGIAEQTNLLALNAAIEAARAGEQGRGFAVVADEVRTLASRTQESVKNVVSIIEKLNNSTQSAVNLMHSSQESATRVLASAEQAGDALSLITTQVNDITLQADTIAATAEEQANVSQEIAANATEISELNKTTHAISEQTTASAQVLATQASHLNEKMEFFH</sequence>